<name>A0A5J4Q9S2_9ZZZZ</name>
<sequence>MSKVTKNTEPKELSVEKKLQTLFQLQKMLSEVDKIKTLRGELPLEVQDLEDEVAG</sequence>
<evidence type="ECO:0000313" key="1">
    <source>
        <dbReference type="EMBL" id="KAA6317313.1"/>
    </source>
</evidence>
<feature type="non-terminal residue" evidence="1">
    <location>
        <position position="55"/>
    </location>
</feature>
<organism evidence="1">
    <name type="scientific">termite gut metagenome</name>
    <dbReference type="NCBI Taxonomy" id="433724"/>
    <lineage>
        <taxon>unclassified sequences</taxon>
        <taxon>metagenomes</taxon>
        <taxon>organismal metagenomes</taxon>
    </lineage>
</organism>
<comment type="caution">
    <text evidence="1">The sequence shown here is derived from an EMBL/GenBank/DDBJ whole genome shotgun (WGS) entry which is preliminary data.</text>
</comment>
<protein>
    <submittedName>
        <fullName evidence="1">Uncharacterized protein</fullName>
    </submittedName>
</protein>
<dbReference type="AlphaFoldDB" id="A0A5J4Q9S2"/>
<proteinExistence type="predicted"/>
<accession>A0A5J4Q9S2</accession>
<dbReference type="EMBL" id="SNRY01004562">
    <property type="protein sequence ID" value="KAA6317313.1"/>
    <property type="molecule type" value="Genomic_DNA"/>
</dbReference>
<gene>
    <name evidence="1" type="ORF">EZS27_032511</name>
</gene>
<reference evidence="1" key="1">
    <citation type="submission" date="2019-03" db="EMBL/GenBank/DDBJ databases">
        <title>Single cell metagenomics reveals metabolic interactions within the superorganism composed of flagellate Streblomastix strix and complex community of Bacteroidetes bacteria on its surface.</title>
        <authorList>
            <person name="Treitli S.C."/>
            <person name="Kolisko M."/>
            <person name="Husnik F."/>
            <person name="Keeling P."/>
            <person name="Hampl V."/>
        </authorList>
    </citation>
    <scope>NUCLEOTIDE SEQUENCE</scope>
    <source>
        <strain evidence="1">STM</strain>
    </source>
</reference>